<dbReference type="GO" id="GO:0003677">
    <property type="term" value="F:DNA binding"/>
    <property type="evidence" value="ECO:0007669"/>
    <property type="project" value="InterPro"/>
</dbReference>
<feature type="domain" description="HTH cro/C1-type" evidence="1">
    <location>
        <begin position="11"/>
        <end position="64"/>
    </location>
</feature>
<proteinExistence type="predicted"/>
<organism evidence="2 3">
    <name type="scientific">Variovorax boronicumulans</name>
    <dbReference type="NCBI Taxonomy" id="436515"/>
    <lineage>
        <taxon>Bacteria</taxon>
        <taxon>Pseudomonadati</taxon>
        <taxon>Pseudomonadota</taxon>
        <taxon>Betaproteobacteria</taxon>
        <taxon>Burkholderiales</taxon>
        <taxon>Comamonadaceae</taxon>
        <taxon>Variovorax</taxon>
    </lineage>
</organism>
<dbReference type="InterPro" id="IPR010982">
    <property type="entry name" value="Lambda_DNA-bd_dom_sf"/>
</dbReference>
<dbReference type="Gene3D" id="1.10.260.40">
    <property type="entry name" value="lambda repressor-like DNA-binding domains"/>
    <property type="match status" value="1"/>
</dbReference>
<dbReference type="SMART" id="SM00530">
    <property type="entry name" value="HTH_XRE"/>
    <property type="match status" value="1"/>
</dbReference>
<sequence>MSFDAHCGDRLREERDRLGQSQQGLAELIGVQRAMLSRYERGLVEPGAGVLMKLAGAGVDVSYVLFGAHSPAARTLTPEEAALLDNYNAADEQGRAAARSVLDALAQPKRANG</sequence>
<dbReference type="Pfam" id="PF01381">
    <property type="entry name" value="HTH_3"/>
    <property type="match status" value="1"/>
</dbReference>
<dbReference type="InterPro" id="IPR001387">
    <property type="entry name" value="Cro/C1-type_HTH"/>
</dbReference>
<name>A0A250DS96_9BURK</name>
<evidence type="ECO:0000259" key="1">
    <source>
        <dbReference type="PROSITE" id="PS50943"/>
    </source>
</evidence>
<reference evidence="2 3" key="1">
    <citation type="submission" date="2017-09" db="EMBL/GenBank/DDBJ databases">
        <title>The diverse metabolic capabilities of V. boronicumulans make it an excellent choice for continued studies on novel biodegradation.</title>
        <authorList>
            <person name="Sun S."/>
        </authorList>
    </citation>
    <scope>NUCLEOTIDE SEQUENCE [LARGE SCALE GENOMIC DNA]</scope>
    <source>
        <strain evidence="2 3">J1</strain>
    </source>
</reference>
<dbReference type="KEGG" id="vbo:CKY39_31360"/>
<dbReference type="Proteomes" id="UP000217154">
    <property type="component" value="Chromosome"/>
</dbReference>
<evidence type="ECO:0000313" key="2">
    <source>
        <dbReference type="EMBL" id="ATA57225.1"/>
    </source>
</evidence>
<accession>A0A250DS96</accession>
<dbReference type="CDD" id="cd00093">
    <property type="entry name" value="HTH_XRE"/>
    <property type="match status" value="1"/>
</dbReference>
<dbReference type="RefSeq" id="WP_095747183.1">
    <property type="nucleotide sequence ID" value="NZ_CP023284.1"/>
</dbReference>
<dbReference type="SUPFAM" id="SSF47413">
    <property type="entry name" value="lambda repressor-like DNA-binding domains"/>
    <property type="match status" value="1"/>
</dbReference>
<dbReference type="PROSITE" id="PS50943">
    <property type="entry name" value="HTH_CROC1"/>
    <property type="match status" value="1"/>
</dbReference>
<dbReference type="EMBL" id="CP023284">
    <property type="protein sequence ID" value="ATA57225.1"/>
    <property type="molecule type" value="Genomic_DNA"/>
</dbReference>
<evidence type="ECO:0000313" key="3">
    <source>
        <dbReference type="Proteomes" id="UP000217154"/>
    </source>
</evidence>
<protein>
    <submittedName>
        <fullName evidence="2">XRE family transcriptional regulator</fullName>
    </submittedName>
</protein>
<gene>
    <name evidence="2" type="ORF">CKY39_31360</name>
</gene>
<dbReference type="AlphaFoldDB" id="A0A250DS96"/>